<organism evidence="10 11">
    <name type="scientific">Neolamprologus brichardi</name>
    <name type="common">Fairy cichlid</name>
    <name type="synonym">Lamprologus brichardi</name>
    <dbReference type="NCBI Taxonomy" id="32507"/>
    <lineage>
        <taxon>Eukaryota</taxon>
        <taxon>Metazoa</taxon>
        <taxon>Chordata</taxon>
        <taxon>Craniata</taxon>
        <taxon>Vertebrata</taxon>
        <taxon>Euteleostomi</taxon>
        <taxon>Actinopterygii</taxon>
        <taxon>Neopterygii</taxon>
        <taxon>Teleostei</taxon>
        <taxon>Neoteleostei</taxon>
        <taxon>Acanthomorphata</taxon>
        <taxon>Ovalentaria</taxon>
        <taxon>Cichlomorphae</taxon>
        <taxon>Cichliformes</taxon>
        <taxon>Cichlidae</taxon>
        <taxon>African cichlids</taxon>
        <taxon>Pseudocrenilabrinae</taxon>
        <taxon>Lamprologini</taxon>
        <taxon>Neolamprologus</taxon>
    </lineage>
</organism>
<comment type="similarity">
    <text evidence="7">Belongs to the cyclic nucleotide phosphodiesterase family.</text>
</comment>
<reference evidence="10" key="1">
    <citation type="submission" date="2025-08" db="UniProtKB">
        <authorList>
            <consortium name="Ensembl"/>
        </authorList>
    </citation>
    <scope>IDENTIFICATION</scope>
</reference>
<evidence type="ECO:0000256" key="1">
    <source>
        <dbReference type="ARBA" id="ARBA00022535"/>
    </source>
</evidence>
<feature type="binding site" evidence="6">
    <location>
        <position position="519"/>
    </location>
    <ligand>
        <name>Zn(2+)</name>
        <dbReference type="ChEBI" id="CHEBI:29105"/>
        <label>2</label>
    </ligand>
</feature>
<feature type="binding site" evidence="5">
    <location>
        <position position="639"/>
    </location>
    <ligand>
        <name>AMP</name>
        <dbReference type="ChEBI" id="CHEBI:456215"/>
    </ligand>
</feature>
<dbReference type="GO" id="GO:0004114">
    <property type="term" value="F:3',5'-cyclic-nucleotide phosphodiesterase activity"/>
    <property type="evidence" value="ECO:0007669"/>
    <property type="project" value="InterPro"/>
</dbReference>
<keyword evidence="11" id="KW-1185">Reference proteome</keyword>
<dbReference type="Bgee" id="ENSNBRG00000021327">
    <property type="expression patterns" value="Expressed in camera-type eye"/>
</dbReference>
<dbReference type="AlphaFoldDB" id="A0A3Q4I0A4"/>
<evidence type="ECO:0000256" key="2">
    <source>
        <dbReference type="ARBA" id="ARBA00022723"/>
    </source>
</evidence>
<proteinExistence type="inferred from homology"/>
<keyword evidence="8" id="KW-0175">Coiled coil</keyword>
<dbReference type="CDD" id="cd00077">
    <property type="entry name" value="HDc"/>
    <property type="match status" value="1"/>
</dbReference>
<feature type="binding site" evidence="5">
    <location>
        <position position="692"/>
    </location>
    <ligand>
        <name>AMP</name>
        <dbReference type="ChEBI" id="CHEBI:456215"/>
    </ligand>
</feature>
<name>A0A3Q4I0A4_NEOBR</name>
<dbReference type="Gene3D" id="1.10.1300.10">
    <property type="entry name" value="3'5'-cyclic nucleotide phosphodiesterase, catalytic domain"/>
    <property type="match status" value="1"/>
</dbReference>
<dbReference type="EC" id="3.1.4.-" evidence="7"/>
<feature type="binding site" evidence="6">
    <location>
        <position position="639"/>
    </location>
    <ligand>
        <name>Zn(2+)</name>
        <dbReference type="ChEBI" id="CHEBI:29105"/>
        <label>1</label>
    </ligand>
</feature>
<dbReference type="Ensembl" id="ENSNBRT00000028779.1">
    <property type="protein sequence ID" value="ENSNBRP00000028046.1"/>
    <property type="gene ID" value="ENSNBRG00000021327.1"/>
</dbReference>
<dbReference type="SUPFAM" id="SSF55781">
    <property type="entry name" value="GAF domain-like"/>
    <property type="match status" value="2"/>
</dbReference>
<dbReference type="InterPro" id="IPR003018">
    <property type="entry name" value="GAF"/>
</dbReference>
<dbReference type="SMART" id="SM00065">
    <property type="entry name" value="GAF"/>
    <property type="match status" value="1"/>
</dbReference>
<dbReference type="GO" id="GO:0046872">
    <property type="term" value="F:metal ion binding"/>
    <property type="evidence" value="ECO:0007669"/>
    <property type="project" value="UniProtKB-KW"/>
</dbReference>
<dbReference type="Pfam" id="PF00233">
    <property type="entry name" value="PDEase_I"/>
    <property type="match status" value="1"/>
</dbReference>
<evidence type="ECO:0000256" key="8">
    <source>
        <dbReference type="SAM" id="Coils"/>
    </source>
</evidence>
<evidence type="ECO:0000256" key="5">
    <source>
        <dbReference type="PIRSR" id="PIRSR623088-2"/>
    </source>
</evidence>
<dbReference type="InterPro" id="IPR029016">
    <property type="entry name" value="GAF-like_dom_sf"/>
</dbReference>
<dbReference type="PANTHER" id="PTHR11347">
    <property type="entry name" value="CYCLIC NUCLEOTIDE PHOSPHODIESTERASE"/>
    <property type="match status" value="1"/>
</dbReference>
<keyword evidence="3 7" id="KW-0378">Hydrolase</keyword>
<evidence type="ECO:0000256" key="3">
    <source>
        <dbReference type="ARBA" id="ARBA00022801"/>
    </source>
</evidence>
<dbReference type="SMART" id="SM00471">
    <property type="entry name" value="HDc"/>
    <property type="match status" value="1"/>
</dbReference>
<feature type="active site" description="Proton donor" evidence="4">
    <location>
        <position position="478"/>
    </location>
</feature>
<dbReference type="InterPro" id="IPR023088">
    <property type="entry name" value="PDEase"/>
</dbReference>
<evidence type="ECO:0000256" key="4">
    <source>
        <dbReference type="PIRSR" id="PIRSR623088-1"/>
    </source>
</evidence>
<reference evidence="10" key="2">
    <citation type="submission" date="2025-09" db="UniProtKB">
        <authorList>
            <consortium name="Ensembl"/>
        </authorList>
    </citation>
    <scope>IDENTIFICATION</scope>
</reference>
<feature type="binding site" evidence="6">
    <location>
        <position position="519"/>
    </location>
    <ligand>
        <name>Zn(2+)</name>
        <dbReference type="ChEBI" id="CHEBI:29105"/>
        <label>1</label>
    </ligand>
</feature>
<dbReference type="FunFam" id="1.10.1300.10:FF:000005">
    <property type="entry name" value="Phosphodiesterase"/>
    <property type="match status" value="1"/>
</dbReference>
<dbReference type="Gene3D" id="3.30.450.40">
    <property type="match status" value="2"/>
</dbReference>
<dbReference type="SUPFAM" id="SSF109604">
    <property type="entry name" value="HD-domain/PDEase-like"/>
    <property type="match status" value="1"/>
</dbReference>
<dbReference type="PROSITE" id="PS51845">
    <property type="entry name" value="PDEASE_I_2"/>
    <property type="match status" value="1"/>
</dbReference>
<keyword evidence="2 6" id="KW-0479">Metal-binding</keyword>
<dbReference type="InterPro" id="IPR036971">
    <property type="entry name" value="PDEase_catalytic_dom_sf"/>
</dbReference>
<feature type="binding site" evidence="6">
    <location>
        <position position="518"/>
    </location>
    <ligand>
        <name>Zn(2+)</name>
        <dbReference type="ChEBI" id="CHEBI:29105"/>
        <label>1</label>
    </ligand>
</feature>
<evidence type="ECO:0000259" key="9">
    <source>
        <dbReference type="PROSITE" id="PS51845"/>
    </source>
</evidence>
<dbReference type="PROSITE" id="PS00126">
    <property type="entry name" value="PDEASE_I_1"/>
    <property type="match status" value="1"/>
</dbReference>
<feature type="binding site" evidence="6">
    <location>
        <position position="482"/>
    </location>
    <ligand>
        <name>Zn(2+)</name>
        <dbReference type="ChEBI" id="CHEBI:29105"/>
        <label>1</label>
    </ligand>
</feature>
<feature type="binding site" evidence="5">
    <location>
        <position position="519"/>
    </location>
    <ligand>
        <name>AMP</name>
        <dbReference type="ChEBI" id="CHEBI:456215"/>
    </ligand>
</feature>
<evidence type="ECO:0000313" key="10">
    <source>
        <dbReference type="Ensembl" id="ENSNBRP00000028046.1"/>
    </source>
</evidence>
<evidence type="ECO:0000313" key="11">
    <source>
        <dbReference type="Proteomes" id="UP000261580"/>
    </source>
</evidence>
<sequence length="771" mass="89369">MGVQKEDVEKFLNGNPDFAKKYFAKKMNTSTISKVSGLPEKQIDFSQFQELSQIEESKIMYDLIKDMQENINMEKVVFKILRRVSALIHADRCSLFMYRQRNGVGELATRLFNVSKDSEFDDCIVPPDSEIVYPLDMGIVGNVALTKKSVNVKNVKELLLWSANKVFEELTDIERQFHKALYTVRAYLNCDRYSVGLLDMTKEKEFFDIWPVLMGEQAPYSGPVTPDGREVIFYKVIDYILHGKEDIKVIPNPPADHWALSSGLPTYVAESGFICNIMNAGADETFNFQKEPLDSSGWTIKNVLSLPIVNKKEEIVGVATFYNRKDGKPFDDQDEQLMEALTQFLGWSALNTDTYDKMNKLENRKDIAQDMVLYHVKCRDDEIQNILYTRELYDCEPRDCEEDELLAILKKDLPPLIKKFEIYEFRFSDFNCTEMELVKCGIQMYYEVGVVKKFQIPQEVLVRFMYSVSKGYRRITYHNWRHGFNVGQTMFTLLTTGMLKRYYTDLEVMAMITAGFLHDIDHRGTNNLYQVKSGNPLAKLHGSSILERHHLEFGKFLLADETLNIYQNLNRRQVDHVIHLMDIAIIATDLALYFKSRTMFQKIVDLSHTYEDEKKWVDFMSLETTRKEIVMAMMMTACDLSAITKPWEVQSKVALSVAAEFWEQGDLERTVLEQQPIPMMDRTKSAELPKLQCGFIDFVCTFVYKEFSRFHPQIQPMLDGILNNRKEWNAKKEEYEAKLKAIEEEKAAKEAAAASKGRVCLYNNQNPTRNC</sequence>
<feature type="domain" description="PDEase" evidence="9">
    <location>
        <begin position="401"/>
        <end position="735"/>
    </location>
</feature>
<dbReference type="Proteomes" id="UP000261580">
    <property type="component" value="Unassembled WGS sequence"/>
</dbReference>
<feature type="binding site" evidence="5">
    <location>
        <begin position="478"/>
        <end position="482"/>
    </location>
    <ligand>
        <name>AMP</name>
        <dbReference type="ChEBI" id="CHEBI:456215"/>
    </ligand>
</feature>
<evidence type="ECO:0000256" key="7">
    <source>
        <dbReference type="RuleBase" id="RU363067"/>
    </source>
</evidence>
<dbReference type="InterPro" id="IPR002073">
    <property type="entry name" value="PDEase_catalytic_dom"/>
</dbReference>
<dbReference type="FunFam" id="3.30.450.40:FF:000001">
    <property type="entry name" value="Phosphodiesterase"/>
    <property type="match status" value="1"/>
</dbReference>
<dbReference type="InterPro" id="IPR023174">
    <property type="entry name" value="PDEase_CS"/>
</dbReference>
<dbReference type="Pfam" id="PF01590">
    <property type="entry name" value="GAF"/>
    <property type="match status" value="1"/>
</dbReference>
<dbReference type="GO" id="GO:0007165">
    <property type="term" value="P:signal transduction"/>
    <property type="evidence" value="ECO:0007669"/>
    <property type="project" value="InterPro"/>
</dbReference>
<keyword evidence="1" id="KW-0140">cGMP</keyword>
<dbReference type="GeneTree" id="ENSGT00940000156471"/>
<dbReference type="InterPro" id="IPR003607">
    <property type="entry name" value="HD/PDEase_dom"/>
</dbReference>
<accession>A0A3Q4I0A4</accession>
<evidence type="ECO:0000256" key="6">
    <source>
        <dbReference type="PIRSR" id="PIRSR623088-3"/>
    </source>
</evidence>
<dbReference type="PRINTS" id="PR00387">
    <property type="entry name" value="PDIESTERASE1"/>
</dbReference>
<protein>
    <recommendedName>
        <fullName evidence="7">Phosphodiesterase</fullName>
        <ecNumber evidence="7">3.1.4.-</ecNumber>
    </recommendedName>
</protein>
<comment type="cofactor">
    <cofactor evidence="7">
        <name>a divalent metal cation</name>
        <dbReference type="ChEBI" id="CHEBI:60240"/>
    </cofactor>
    <text evidence="7">Binds 2 divalent metal cations per subunit. Site 1 may preferentially bind zinc ions, while site 2 has a preference for magnesium and/or manganese ions.</text>
</comment>
<feature type="coiled-coil region" evidence="8">
    <location>
        <begin position="718"/>
        <end position="752"/>
    </location>
</feature>